<gene>
    <name evidence="1" type="ORF">H9804_04345</name>
</gene>
<evidence type="ECO:0000313" key="2">
    <source>
        <dbReference type="Proteomes" id="UP000824176"/>
    </source>
</evidence>
<dbReference type="Proteomes" id="UP000824176">
    <property type="component" value="Unassembled WGS sequence"/>
</dbReference>
<reference evidence="1" key="2">
    <citation type="submission" date="2021-04" db="EMBL/GenBank/DDBJ databases">
        <authorList>
            <person name="Gilroy R."/>
        </authorList>
    </citation>
    <scope>NUCLEOTIDE SEQUENCE</scope>
    <source>
        <strain evidence="1">ChiW4-1371</strain>
    </source>
</reference>
<name>A0A9D2KBV0_9BACT</name>
<organism evidence="1 2">
    <name type="scientific">Candidatus Mucispirillum faecigallinarum</name>
    <dbReference type="NCBI Taxonomy" id="2838699"/>
    <lineage>
        <taxon>Bacteria</taxon>
        <taxon>Pseudomonadati</taxon>
        <taxon>Deferribacterota</taxon>
        <taxon>Deferribacteres</taxon>
        <taxon>Deferribacterales</taxon>
        <taxon>Mucispirillaceae</taxon>
        <taxon>Mucispirillum</taxon>
    </lineage>
</organism>
<reference evidence="1" key="1">
    <citation type="journal article" date="2021" name="PeerJ">
        <title>Extensive microbial diversity within the chicken gut microbiome revealed by metagenomics and culture.</title>
        <authorList>
            <person name="Gilroy R."/>
            <person name="Ravi A."/>
            <person name="Getino M."/>
            <person name="Pursley I."/>
            <person name="Horton D.L."/>
            <person name="Alikhan N.F."/>
            <person name="Baker D."/>
            <person name="Gharbi K."/>
            <person name="Hall N."/>
            <person name="Watson M."/>
            <person name="Adriaenssens E.M."/>
            <person name="Foster-Nyarko E."/>
            <person name="Jarju S."/>
            <person name="Secka A."/>
            <person name="Antonio M."/>
            <person name="Oren A."/>
            <person name="Chaudhuri R.R."/>
            <person name="La Ragione R."/>
            <person name="Hildebrand F."/>
            <person name="Pallen M.J."/>
        </authorList>
    </citation>
    <scope>NUCLEOTIDE SEQUENCE</scope>
    <source>
        <strain evidence="1">ChiW4-1371</strain>
    </source>
</reference>
<comment type="caution">
    <text evidence="1">The sequence shown here is derived from an EMBL/GenBank/DDBJ whole genome shotgun (WGS) entry which is preliminary data.</text>
</comment>
<proteinExistence type="predicted"/>
<evidence type="ECO:0000313" key="1">
    <source>
        <dbReference type="EMBL" id="HIZ89152.1"/>
    </source>
</evidence>
<protein>
    <submittedName>
        <fullName evidence="1">Uncharacterized protein</fullName>
    </submittedName>
</protein>
<dbReference type="AlphaFoldDB" id="A0A9D2KBV0"/>
<dbReference type="EMBL" id="DXAQ01000068">
    <property type="protein sequence ID" value="HIZ89152.1"/>
    <property type="molecule type" value="Genomic_DNA"/>
</dbReference>
<accession>A0A9D2KBV0</accession>
<sequence>MIIDIKYSGFASKLEQSLKDVLGDKYHYTYYDVDKFVSCSYDVINDTLSIKFE</sequence>